<reference evidence="1 2" key="1">
    <citation type="journal article" date="2019" name="Nat. Microbiol.">
        <title>Mediterranean grassland soil C-N compound turnover is dependent on rainfall and depth, and is mediated by genomically divergent microorganisms.</title>
        <authorList>
            <person name="Diamond S."/>
            <person name="Andeer P.F."/>
            <person name="Li Z."/>
            <person name="Crits-Christoph A."/>
            <person name="Burstein D."/>
            <person name="Anantharaman K."/>
            <person name="Lane K.R."/>
            <person name="Thomas B.C."/>
            <person name="Pan C."/>
            <person name="Northen T.R."/>
            <person name="Banfield J.F."/>
        </authorList>
    </citation>
    <scope>NUCLEOTIDE SEQUENCE [LARGE SCALE GENOMIC DNA]</scope>
    <source>
        <strain evidence="1">NP_8</strain>
    </source>
</reference>
<dbReference type="Proteomes" id="UP000318834">
    <property type="component" value="Unassembled WGS sequence"/>
</dbReference>
<sequence>MPLTAEQVLSCVQDLPGSVAVDQDRAKPLLRRFLAPVVVNPTDIGIEAAFQVKVAGVLELVGARTGVRYDSFGAGRAFLPLSKAVTAMVGRRPPTA</sequence>
<evidence type="ECO:0000313" key="1">
    <source>
        <dbReference type="EMBL" id="TMI72833.1"/>
    </source>
</evidence>
<protein>
    <submittedName>
        <fullName evidence="1">Uncharacterized protein</fullName>
    </submittedName>
</protein>
<comment type="caution">
    <text evidence="1">The sequence shown here is derived from an EMBL/GenBank/DDBJ whole genome shotgun (WGS) entry which is preliminary data.</text>
</comment>
<dbReference type="EMBL" id="VBAP01000079">
    <property type="protein sequence ID" value="TMI72833.1"/>
    <property type="molecule type" value="Genomic_DNA"/>
</dbReference>
<evidence type="ECO:0000313" key="2">
    <source>
        <dbReference type="Proteomes" id="UP000318834"/>
    </source>
</evidence>
<dbReference type="AlphaFoldDB" id="A0A537IN99"/>
<name>A0A537IN99_9BACT</name>
<organism evidence="1 2">
    <name type="scientific">Candidatus Segetimicrobium genomatis</name>
    <dbReference type="NCBI Taxonomy" id="2569760"/>
    <lineage>
        <taxon>Bacteria</taxon>
        <taxon>Bacillati</taxon>
        <taxon>Candidatus Sysuimicrobiota</taxon>
        <taxon>Candidatus Sysuimicrobiia</taxon>
        <taxon>Candidatus Sysuimicrobiales</taxon>
        <taxon>Candidatus Segetimicrobiaceae</taxon>
        <taxon>Candidatus Segetimicrobium</taxon>
    </lineage>
</organism>
<gene>
    <name evidence="1" type="ORF">E6H05_10660</name>
</gene>
<accession>A0A537IN99</accession>
<proteinExistence type="predicted"/>